<evidence type="ECO:0000256" key="1">
    <source>
        <dbReference type="ARBA" id="ARBA00004370"/>
    </source>
</evidence>
<dbReference type="PANTHER" id="PTHR11920">
    <property type="entry name" value="GUANYLYL CYCLASE"/>
    <property type="match status" value="1"/>
</dbReference>
<dbReference type="Gene3D" id="3.30.70.1230">
    <property type="entry name" value="Nucleotide cyclase"/>
    <property type="match status" value="1"/>
</dbReference>
<dbReference type="GO" id="GO:0035556">
    <property type="term" value="P:intracellular signal transduction"/>
    <property type="evidence" value="ECO:0007669"/>
    <property type="project" value="InterPro"/>
</dbReference>
<dbReference type="EMBL" id="HBEF01014623">
    <property type="protein sequence ID" value="CAD8337033.1"/>
    <property type="molecule type" value="Transcribed_RNA"/>
</dbReference>
<keyword evidence="3" id="KW-0547">Nucleotide-binding</keyword>
<dbReference type="GO" id="GO:0000166">
    <property type="term" value="F:nucleotide binding"/>
    <property type="evidence" value="ECO:0007669"/>
    <property type="project" value="UniProtKB-KW"/>
</dbReference>
<evidence type="ECO:0000256" key="7">
    <source>
        <dbReference type="SAM" id="MobiDB-lite"/>
    </source>
</evidence>
<gene>
    <name evidence="9" type="ORF">CAUS1442_LOCUS9161</name>
</gene>
<proteinExistence type="predicted"/>
<dbReference type="GO" id="GO:0004114">
    <property type="term" value="F:3',5'-cyclic-nucleotide phosphodiesterase activity"/>
    <property type="evidence" value="ECO:0007669"/>
    <property type="project" value="InterPro"/>
</dbReference>
<dbReference type="SMART" id="SM00471">
    <property type="entry name" value="HDc"/>
    <property type="match status" value="1"/>
</dbReference>
<dbReference type="InterPro" id="IPR002073">
    <property type="entry name" value="PDEase_catalytic_dom"/>
</dbReference>
<dbReference type="InterPro" id="IPR050401">
    <property type="entry name" value="Cyclic_nucleotide_synthase"/>
</dbReference>
<dbReference type="PANTHER" id="PTHR11920:SF335">
    <property type="entry name" value="GUANYLATE CYCLASE"/>
    <property type="match status" value="1"/>
</dbReference>
<reference evidence="9" key="1">
    <citation type="submission" date="2021-01" db="EMBL/GenBank/DDBJ databases">
        <authorList>
            <person name="Corre E."/>
            <person name="Pelletier E."/>
            <person name="Niang G."/>
            <person name="Scheremetjew M."/>
            <person name="Finn R."/>
            <person name="Kale V."/>
            <person name="Holt S."/>
            <person name="Cochrane G."/>
            <person name="Meng A."/>
            <person name="Brown T."/>
            <person name="Cohen L."/>
        </authorList>
    </citation>
    <scope>NUCLEOTIDE SEQUENCE</scope>
    <source>
        <strain evidence="9">CCMP3328</strain>
    </source>
</reference>
<dbReference type="InterPro" id="IPR029787">
    <property type="entry name" value="Nucleotide_cyclase"/>
</dbReference>
<dbReference type="PROSITE" id="PS50125">
    <property type="entry name" value="GUANYLATE_CYCLASE_2"/>
    <property type="match status" value="1"/>
</dbReference>
<dbReference type="InterPro" id="IPR036971">
    <property type="entry name" value="PDEase_catalytic_dom_sf"/>
</dbReference>
<dbReference type="Pfam" id="PF00233">
    <property type="entry name" value="PDEase_I"/>
    <property type="match status" value="1"/>
</dbReference>
<accession>A0A7R9WW54</accession>
<dbReference type="Pfam" id="PF00211">
    <property type="entry name" value="Guanylate_cyc"/>
    <property type="match status" value="1"/>
</dbReference>
<feature type="domain" description="Guanylate cyclase" evidence="8">
    <location>
        <begin position="1"/>
        <end position="133"/>
    </location>
</feature>
<dbReference type="InterPro" id="IPR003607">
    <property type="entry name" value="HD/PDEase_dom"/>
</dbReference>
<evidence type="ECO:0000256" key="5">
    <source>
        <dbReference type="ARBA" id="ARBA00023136"/>
    </source>
</evidence>
<dbReference type="SUPFAM" id="SSF109604">
    <property type="entry name" value="HD-domain/PDEase-like"/>
    <property type="match status" value="1"/>
</dbReference>
<comment type="subcellular location">
    <subcellularLocation>
        <location evidence="1">Membrane</location>
    </subcellularLocation>
</comment>
<keyword evidence="6" id="KW-0456">Lyase</keyword>
<feature type="region of interest" description="Disordered" evidence="7">
    <location>
        <begin position="185"/>
        <end position="217"/>
    </location>
</feature>
<name>A0A7R9WW54_9STRA</name>
<dbReference type="GO" id="GO:0004383">
    <property type="term" value="F:guanylate cyclase activity"/>
    <property type="evidence" value="ECO:0007669"/>
    <property type="project" value="TreeGrafter"/>
</dbReference>
<keyword evidence="5" id="KW-0472">Membrane</keyword>
<evidence type="ECO:0000313" key="9">
    <source>
        <dbReference type="EMBL" id="CAD8337033.1"/>
    </source>
</evidence>
<feature type="compositionally biased region" description="Polar residues" evidence="7">
    <location>
        <begin position="185"/>
        <end position="203"/>
    </location>
</feature>
<dbReference type="Gene3D" id="1.10.1300.10">
    <property type="entry name" value="3'5'-cyclic nucleotide phosphodiesterase, catalytic domain"/>
    <property type="match status" value="1"/>
</dbReference>
<evidence type="ECO:0000256" key="6">
    <source>
        <dbReference type="ARBA" id="ARBA00023239"/>
    </source>
</evidence>
<dbReference type="GO" id="GO:0001653">
    <property type="term" value="F:peptide receptor activity"/>
    <property type="evidence" value="ECO:0007669"/>
    <property type="project" value="TreeGrafter"/>
</dbReference>
<sequence>MFADIVGFTAWSSTREPSQVFTLLETIYHEFDQIAKQRRVFKVETVGDCYVAVAGLPDPRKDHAMVMARFGRDCSTQMRVLTKRLEVVLGPDTADLSMRIGLHSGPVTAGVLRGERARFQLFGDTMNTASRMESTGSPGRIQVSREMADELVHAGKGHWIKPRSDKVLVKGKGEMQTYWLEVKGESNSTNGMESSASKVKTAQTDSETSSSGEGHTTQMVMEEEHSEVADEPSVVTMGNKRLTDRLQRLVNWNVDLLSRLLQEVIARRQTKGTAPDPEEHLSGLEKDILHTSENSLAEVCEIIKLPAYRPEFKLANPAAVLLSDEIIEQLRHFITMLALMYHDNPFHNFEHASHVTMSASKLLNRIVIPEDVNYQRKSAKAIASDLHDYTYGITSDPLTQFTVLFCALIHDVEHDGVSNMQLAMEQPHMADKYKNRSLAEQNSVDVAWNTLMQPEYRNLQQCIFTNEDELERFRQLVVNSVMATDIFDKESKALRNSRWDKAFHKDPQSLPLSEEETTNLKATIVIEHIIQAADVAHTMQHWHVYTKWNERLFQEMYRAYESGRSAKDPSEGWYNGELWFFDNYVIPLAKKLDECNVFGVSSDEGLNYALANRNEWAAKGKEIVDEMVQRVKQKSP</sequence>
<evidence type="ECO:0000256" key="3">
    <source>
        <dbReference type="ARBA" id="ARBA00022741"/>
    </source>
</evidence>
<evidence type="ECO:0000259" key="8">
    <source>
        <dbReference type="PROSITE" id="PS50125"/>
    </source>
</evidence>
<feature type="compositionally biased region" description="Low complexity" evidence="7">
    <location>
        <begin position="204"/>
        <end position="217"/>
    </location>
</feature>
<keyword evidence="2" id="KW-0812">Transmembrane</keyword>
<evidence type="ECO:0000256" key="2">
    <source>
        <dbReference type="ARBA" id="ARBA00022692"/>
    </source>
</evidence>
<dbReference type="SMART" id="SM00044">
    <property type="entry name" value="CYCc"/>
    <property type="match status" value="1"/>
</dbReference>
<dbReference type="GO" id="GO:0007168">
    <property type="term" value="P:receptor guanylyl cyclase signaling pathway"/>
    <property type="evidence" value="ECO:0007669"/>
    <property type="project" value="TreeGrafter"/>
</dbReference>
<dbReference type="GO" id="GO:0005886">
    <property type="term" value="C:plasma membrane"/>
    <property type="evidence" value="ECO:0007669"/>
    <property type="project" value="TreeGrafter"/>
</dbReference>
<keyword evidence="4" id="KW-1133">Transmembrane helix</keyword>
<dbReference type="InterPro" id="IPR001054">
    <property type="entry name" value="A/G_cyclase"/>
</dbReference>
<organism evidence="9">
    <name type="scientific">Craspedostauros australis</name>
    <dbReference type="NCBI Taxonomy" id="1486917"/>
    <lineage>
        <taxon>Eukaryota</taxon>
        <taxon>Sar</taxon>
        <taxon>Stramenopiles</taxon>
        <taxon>Ochrophyta</taxon>
        <taxon>Bacillariophyta</taxon>
        <taxon>Bacillariophyceae</taxon>
        <taxon>Bacillariophycidae</taxon>
        <taxon>Naviculales</taxon>
        <taxon>Naviculaceae</taxon>
        <taxon>Craspedostauros</taxon>
    </lineage>
</organism>
<dbReference type="SUPFAM" id="SSF55073">
    <property type="entry name" value="Nucleotide cyclase"/>
    <property type="match status" value="1"/>
</dbReference>
<evidence type="ECO:0000256" key="4">
    <source>
        <dbReference type="ARBA" id="ARBA00022989"/>
    </source>
</evidence>
<dbReference type="AlphaFoldDB" id="A0A7R9WW54"/>
<protein>
    <recommendedName>
        <fullName evidence="8">Guanylate cyclase domain-containing protein</fullName>
    </recommendedName>
</protein>
<dbReference type="CDD" id="cd07302">
    <property type="entry name" value="CHD"/>
    <property type="match status" value="1"/>
</dbReference>
<dbReference type="GO" id="GO:0004016">
    <property type="term" value="F:adenylate cyclase activity"/>
    <property type="evidence" value="ECO:0007669"/>
    <property type="project" value="TreeGrafter"/>
</dbReference>